<dbReference type="EMBL" id="JAPWTJ010001863">
    <property type="protein sequence ID" value="KAJ8969126.1"/>
    <property type="molecule type" value="Genomic_DNA"/>
</dbReference>
<dbReference type="Pfam" id="PF15251">
    <property type="entry name" value="TAPR1-like"/>
    <property type="match status" value="1"/>
</dbReference>
<evidence type="ECO:0000313" key="4">
    <source>
        <dbReference type="Proteomes" id="UP001162164"/>
    </source>
</evidence>
<evidence type="ECO:0000313" key="3">
    <source>
        <dbReference type="EMBL" id="KAJ8969126.1"/>
    </source>
</evidence>
<reference evidence="3" key="1">
    <citation type="journal article" date="2023" name="Insect Mol. Biol.">
        <title>Genome sequencing provides insights into the evolution of gene families encoding plant cell wall-degrading enzymes in longhorned beetles.</title>
        <authorList>
            <person name="Shin N.R."/>
            <person name="Okamura Y."/>
            <person name="Kirsch R."/>
            <person name="Pauchet Y."/>
        </authorList>
    </citation>
    <scope>NUCLEOTIDE SEQUENCE</scope>
    <source>
        <strain evidence="3">MMC_N1</strain>
    </source>
</reference>
<comment type="subcellular location">
    <subcellularLocation>
        <location evidence="1">Nucleus</location>
    </subcellularLocation>
</comment>
<keyword evidence="4" id="KW-1185">Reference proteome</keyword>
<name>A0ABQ9IYW7_9CUCU</name>
<dbReference type="InterPro" id="IPR029196">
    <property type="entry name" value="HAPSTR1-like"/>
</dbReference>
<comment type="caution">
    <text evidence="3">The sequence shown here is derived from an EMBL/GenBank/DDBJ whole genome shotgun (WGS) entry which is preliminary data.</text>
</comment>
<dbReference type="Proteomes" id="UP001162164">
    <property type="component" value="Unassembled WGS sequence"/>
</dbReference>
<protein>
    <submittedName>
        <fullName evidence="3">Uncharacterized protein</fullName>
    </submittedName>
</protein>
<dbReference type="PANTHER" id="PTHR31624:SF4">
    <property type="entry name" value="CHROMOSOME 16 OPEN READING FRAME 72"/>
    <property type="match status" value="1"/>
</dbReference>
<sequence>MNGEGGDESWLTSWEQQCVDSMEEQPNYEQSLIGETNISQTKTWTSFQDSATAVAQLYRDDALLMRVPQNLNLNDDWLWRQNSNSKGGCRII</sequence>
<dbReference type="InterPro" id="IPR040308">
    <property type="entry name" value="HAPR1"/>
</dbReference>
<evidence type="ECO:0000256" key="1">
    <source>
        <dbReference type="ARBA" id="ARBA00004123"/>
    </source>
</evidence>
<proteinExistence type="predicted"/>
<dbReference type="PANTHER" id="PTHR31624">
    <property type="entry name" value="UPF0472 PROTEIN C16ORF72"/>
    <property type="match status" value="1"/>
</dbReference>
<organism evidence="3 4">
    <name type="scientific">Molorchus minor</name>
    <dbReference type="NCBI Taxonomy" id="1323400"/>
    <lineage>
        <taxon>Eukaryota</taxon>
        <taxon>Metazoa</taxon>
        <taxon>Ecdysozoa</taxon>
        <taxon>Arthropoda</taxon>
        <taxon>Hexapoda</taxon>
        <taxon>Insecta</taxon>
        <taxon>Pterygota</taxon>
        <taxon>Neoptera</taxon>
        <taxon>Endopterygota</taxon>
        <taxon>Coleoptera</taxon>
        <taxon>Polyphaga</taxon>
        <taxon>Cucujiformia</taxon>
        <taxon>Chrysomeloidea</taxon>
        <taxon>Cerambycidae</taxon>
        <taxon>Lamiinae</taxon>
        <taxon>Monochamini</taxon>
        <taxon>Molorchus</taxon>
    </lineage>
</organism>
<evidence type="ECO:0000256" key="2">
    <source>
        <dbReference type="ARBA" id="ARBA00023242"/>
    </source>
</evidence>
<accession>A0ABQ9IYW7</accession>
<gene>
    <name evidence="3" type="ORF">NQ317_007799</name>
</gene>
<keyword evidence="2" id="KW-0539">Nucleus</keyword>